<dbReference type="EMBL" id="ANJA01001345">
    <property type="protein sequence ID" value="ETO77532.1"/>
    <property type="molecule type" value="Genomic_DNA"/>
</dbReference>
<proteinExistence type="predicted"/>
<gene>
    <name evidence="1" type="ORF">F444_07281</name>
</gene>
<dbReference type="Proteomes" id="UP000028582">
    <property type="component" value="Unassembled WGS sequence"/>
</dbReference>
<accession>A0A081AF71</accession>
<sequence>MGKIGGLQHLQQLGLNLTSAQRQAILDFLSLSSENRKVVLDTIVKNAAIAKGMQ</sequence>
<dbReference type="AlphaFoldDB" id="A0A081AF71"/>
<evidence type="ECO:0000313" key="1">
    <source>
        <dbReference type="EMBL" id="ETO77532.1"/>
    </source>
</evidence>
<organism evidence="1 2">
    <name type="scientific">Phytophthora nicotianae P1976</name>
    <dbReference type="NCBI Taxonomy" id="1317066"/>
    <lineage>
        <taxon>Eukaryota</taxon>
        <taxon>Sar</taxon>
        <taxon>Stramenopiles</taxon>
        <taxon>Oomycota</taxon>
        <taxon>Peronosporomycetes</taxon>
        <taxon>Peronosporales</taxon>
        <taxon>Peronosporaceae</taxon>
        <taxon>Phytophthora</taxon>
    </lineage>
</organism>
<reference evidence="1 2" key="1">
    <citation type="submission" date="2013-11" db="EMBL/GenBank/DDBJ databases">
        <title>The Genome Sequence of Phytophthora parasitica P1976.</title>
        <authorList>
            <consortium name="The Broad Institute Genomics Platform"/>
            <person name="Russ C."/>
            <person name="Tyler B."/>
            <person name="Panabieres F."/>
            <person name="Shan W."/>
            <person name="Tripathy S."/>
            <person name="Grunwald N."/>
            <person name="Machado M."/>
            <person name="Johnson C.S."/>
            <person name="Walker B."/>
            <person name="Young S."/>
            <person name="Zeng Q."/>
            <person name="Gargeya S."/>
            <person name="Fitzgerald M."/>
            <person name="Haas B."/>
            <person name="Abouelleil A."/>
            <person name="Allen A.W."/>
            <person name="Alvarado L."/>
            <person name="Arachchi H.M."/>
            <person name="Berlin A.M."/>
            <person name="Chapman S.B."/>
            <person name="Gainer-Dewar J."/>
            <person name="Goldberg J."/>
            <person name="Griggs A."/>
            <person name="Gujja S."/>
            <person name="Hansen M."/>
            <person name="Howarth C."/>
            <person name="Imamovic A."/>
            <person name="Ireland A."/>
            <person name="Larimer J."/>
            <person name="McCowan C."/>
            <person name="Murphy C."/>
            <person name="Pearson M."/>
            <person name="Poon T.W."/>
            <person name="Priest M."/>
            <person name="Roberts A."/>
            <person name="Saif S."/>
            <person name="Shea T."/>
            <person name="Sisk P."/>
            <person name="Sykes S."/>
            <person name="Wortman J."/>
            <person name="Nusbaum C."/>
            <person name="Birren B."/>
        </authorList>
    </citation>
    <scope>NUCLEOTIDE SEQUENCE [LARGE SCALE GENOMIC DNA]</scope>
    <source>
        <strain evidence="1 2">P1976</strain>
    </source>
</reference>
<name>A0A081AF71_PHYNI</name>
<evidence type="ECO:0000313" key="2">
    <source>
        <dbReference type="Proteomes" id="UP000028582"/>
    </source>
</evidence>
<comment type="caution">
    <text evidence="1">The sequence shown here is derived from an EMBL/GenBank/DDBJ whole genome shotgun (WGS) entry which is preliminary data.</text>
</comment>
<protein>
    <submittedName>
        <fullName evidence="1">Uncharacterized protein</fullName>
    </submittedName>
</protein>